<sequence>MMWPVETPVDMKNTILRNKQLPERTPIIRIWRTNFLLCSRQVMPLRVFWLSNDEHVRAMFASHGRILLDQVMQLYVQLLETQTATPGVGPSHSGPAGDTPMAADLVYIVSPGNKLERSLSLKESHFHMLHQIAIEEERLTDTGALQHFVLGTIVDIQAKLLSEGRFEENTVQFDKVFWAFPPCIEAFKVQRVMVVLSAKLEVARRSTVRHKQSGPHLRRVMELGDLDIAPGRGLKIESHNDQHIRIHQRCLEGHKVWVRKEREAHSQLVAGQCGRSICMGQLRKSQESLQFMRITQCDRKTSVFLVEDSGLERRAHVVDPIFTVTNLFKVYEMEFLPTRIRIYGQNG</sequence>
<protein>
    <submittedName>
        <fullName evidence="1">Uncharacterized protein</fullName>
    </submittedName>
</protein>
<keyword evidence="2" id="KW-1185">Reference proteome</keyword>
<proteinExistence type="predicted"/>
<organism evidence="1 2">
    <name type="scientific">Stylosanthes scabra</name>
    <dbReference type="NCBI Taxonomy" id="79078"/>
    <lineage>
        <taxon>Eukaryota</taxon>
        <taxon>Viridiplantae</taxon>
        <taxon>Streptophyta</taxon>
        <taxon>Embryophyta</taxon>
        <taxon>Tracheophyta</taxon>
        <taxon>Spermatophyta</taxon>
        <taxon>Magnoliopsida</taxon>
        <taxon>eudicotyledons</taxon>
        <taxon>Gunneridae</taxon>
        <taxon>Pentapetalae</taxon>
        <taxon>rosids</taxon>
        <taxon>fabids</taxon>
        <taxon>Fabales</taxon>
        <taxon>Fabaceae</taxon>
        <taxon>Papilionoideae</taxon>
        <taxon>50 kb inversion clade</taxon>
        <taxon>dalbergioids sensu lato</taxon>
        <taxon>Dalbergieae</taxon>
        <taxon>Pterocarpus clade</taxon>
        <taxon>Stylosanthes</taxon>
    </lineage>
</organism>
<reference evidence="1 2" key="1">
    <citation type="journal article" date="2023" name="Plants (Basel)">
        <title>Bridging the Gap: Combining Genomics and Transcriptomics Approaches to Understand Stylosanthes scabra, an Orphan Legume from the Brazilian Caatinga.</title>
        <authorList>
            <person name="Ferreira-Neto J.R.C."/>
            <person name="da Silva M.D."/>
            <person name="Binneck E."/>
            <person name="de Melo N.F."/>
            <person name="da Silva R.H."/>
            <person name="de Melo A.L.T.M."/>
            <person name="Pandolfi V."/>
            <person name="Bustamante F.O."/>
            <person name="Brasileiro-Vidal A.C."/>
            <person name="Benko-Iseppon A.M."/>
        </authorList>
    </citation>
    <scope>NUCLEOTIDE SEQUENCE [LARGE SCALE GENOMIC DNA]</scope>
    <source>
        <tissue evidence="1">Leaves</tissue>
    </source>
</reference>
<evidence type="ECO:0000313" key="1">
    <source>
        <dbReference type="EMBL" id="MED6136561.1"/>
    </source>
</evidence>
<name>A0ABU6SJP1_9FABA</name>
<accession>A0ABU6SJP1</accession>
<gene>
    <name evidence="1" type="ORF">PIB30_057128</name>
</gene>
<evidence type="ECO:0000313" key="2">
    <source>
        <dbReference type="Proteomes" id="UP001341840"/>
    </source>
</evidence>
<dbReference type="EMBL" id="JASCZI010060879">
    <property type="protein sequence ID" value="MED6136561.1"/>
    <property type="molecule type" value="Genomic_DNA"/>
</dbReference>
<comment type="caution">
    <text evidence="1">The sequence shown here is derived from an EMBL/GenBank/DDBJ whole genome shotgun (WGS) entry which is preliminary data.</text>
</comment>
<dbReference type="Proteomes" id="UP001341840">
    <property type="component" value="Unassembled WGS sequence"/>
</dbReference>